<dbReference type="InterPro" id="IPR011332">
    <property type="entry name" value="Ribosomal_zn-bd"/>
</dbReference>
<evidence type="ECO:0000313" key="9">
    <source>
        <dbReference type="Proteomes" id="UP000286921"/>
    </source>
</evidence>
<comment type="subcellular location">
    <subcellularLocation>
        <location evidence="1">Mitochondrion</location>
    </subcellularLocation>
</comment>
<evidence type="ECO:0000256" key="4">
    <source>
        <dbReference type="ARBA" id="ARBA00023128"/>
    </source>
</evidence>
<dbReference type="AlphaFoldDB" id="A0A401KNA0"/>
<evidence type="ECO:0000256" key="2">
    <source>
        <dbReference type="ARBA" id="ARBA00007596"/>
    </source>
</evidence>
<dbReference type="GO" id="GO:0005840">
    <property type="term" value="C:ribosome"/>
    <property type="evidence" value="ECO:0007669"/>
    <property type="project" value="UniProtKB-KW"/>
</dbReference>
<dbReference type="PANTHER" id="PTHR47037:SF1">
    <property type="entry name" value="LARGE RIBOSOMAL SUBUNIT PROTEIN BL33M"/>
    <property type="match status" value="1"/>
</dbReference>
<feature type="compositionally biased region" description="Polar residues" evidence="7">
    <location>
        <begin position="361"/>
        <end position="372"/>
    </location>
</feature>
<dbReference type="Proteomes" id="UP000286921">
    <property type="component" value="Unassembled WGS sequence"/>
</dbReference>
<dbReference type="GO" id="GO:0006412">
    <property type="term" value="P:translation"/>
    <property type="evidence" value="ECO:0007669"/>
    <property type="project" value="InterPro"/>
</dbReference>
<keyword evidence="3 8" id="KW-0689">Ribosomal protein</keyword>
<evidence type="ECO:0000256" key="6">
    <source>
        <dbReference type="ARBA" id="ARBA00035275"/>
    </source>
</evidence>
<dbReference type="Gene3D" id="2.20.28.120">
    <property type="entry name" value="Ribosomal protein L33"/>
    <property type="match status" value="1"/>
</dbReference>
<dbReference type="PANTHER" id="PTHR47037">
    <property type="entry name" value="39S RIBOSOMAL PROTEIN L33, MITOCHONDRIAL"/>
    <property type="match status" value="1"/>
</dbReference>
<keyword evidence="5" id="KW-0687">Ribonucleoprotein</keyword>
<dbReference type="GO" id="GO:1990904">
    <property type="term" value="C:ribonucleoprotein complex"/>
    <property type="evidence" value="ECO:0007669"/>
    <property type="project" value="UniProtKB-KW"/>
</dbReference>
<accession>A0A401KNA0</accession>
<reference evidence="8 9" key="1">
    <citation type="submission" date="2016-09" db="EMBL/GenBank/DDBJ databases">
        <title>Aspergillus awamori IFM 58123T.</title>
        <authorList>
            <person name="Kusuya Y."/>
            <person name="Shimizu M."/>
            <person name="Takahashi H."/>
            <person name="Yaguchi T."/>
        </authorList>
    </citation>
    <scope>NUCLEOTIDE SEQUENCE [LARGE SCALE GENOMIC DNA]</scope>
    <source>
        <strain evidence="8 9">IFM 58123</strain>
    </source>
</reference>
<evidence type="ECO:0000256" key="1">
    <source>
        <dbReference type="ARBA" id="ARBA00004173"/>
    </source>
</evidence>
<protein>
    <recommendedName>
        <fullName evidence="6">Large ribosomal subunit protein bL33m</fullName>
    </recommendedName>
</protein>
<keyword evidence="9" id="KW-1185">Reference proteome</keyword>
<dbReference type="SUPFAM" id="SSF57829">
    <property type="entry name" value="Zn-binding ribosomal proteins"/>
    <property type="match status" value="1"/>
</dbReference>
<evidence type="ECO:0000256" key="3">
    <source>
        <dbReference type="ARBA" id="ARBA00022980"/>
    </source>
</evidence>
<dbReference type="GO" id="GO:0005739">
    <property type="term" value="C:mitochondrion"/>
    <property type="evidence" value="ECO:0007669"/>
    <property type="project" value="UniProtKB-SubCell"/>
</dbReference>
<gene>
    <name evidence="8" type="ORF">AAWM_03614</name>
</gene>
<evidence type="ECO:0000256" key="7">
    <source>
        <dbReference type="SAM" id="MobiDB-lite"/>
    </source>
</evidence>
<sequence>MEERRRRYFGYEDESSSPLTADNLAQYREGAQQVPQPTNRLDIPEETCPAHPPASTEQILVPIKVVAAPTPKDGQFRANDLRLANILMEQPRDPIIDNYIARYVFTTLEDQDDAYTRLIAARLFIRSNSVNLRPPLLQVEWDQHEEWRSDLEPVHAAPPSPLLQYQQTIQQTYNQTGNSTSPDRAGGPSTTGFELERSCPCICVGLTESELTQGLEHRRSSSDSYSMLSELQESSALITDPHATPMHVNFPFLIIETTSHIDGSLYQAQNKAALCGSRAIRILEALSEYHEEHSSFRIFPAPDELPFNLAFSITVKGPIWEVWLHHRRAGDTASEPPLQQNESVVYKVYRVDPTTCKSHDTTLSPNQETTSRAPIHPNPPNFSGATPQVTKRGTQEIHPLKPNLPQNLLKMAKKVKSRTITVRLISMAMTGFYRTMIRPRTHRPLSMLKYDPVVKKKVLFLEATKGGRNK</sequence>
<feature type="region of interest" description="Disordered" evidence="7">
    <location>
        <begin position="357"/>
        <end position="388"/>
    </location>
</feature>
<proteinExistence type="inferred from homology"/>
<dbReference type="InterPro" id="IPR038584">
    <property type="entry name" value="Ribosomal_bL33_sf"/>
</dbReference>
<name>A0A401KNA0_ASPAW</name>
<comment type="similarity">
    <text evidence="2">Belongs to the bacterial ribosomal protein bL33 family.</text>
</comment>
<dbReference type="InterPro" id="IPR052008">
    <property type="entry name" value="Mitoribosomal_protein_bL33"/>
</dbReference>
<dbReference type="EMBL" id="BDHI01000007">
    <property type="protein sequence ID" value="GCB20729.1"/>
    <property type="molecule type" value="Genomic_DNA"/>
</dbReference>
<dbReference type="STRING" id="105351.A0A401KNA0"/>
<comment type="caution">
    <text evidence="8">The sequence shown here is derived from an EMBL/GenBank/DDBJ whole genome shotgun (WGS) entry which is preliminary data.</text>
</comment>
<organism evidence="8 9">
    <name type="scientific">Aspergillus awamori</name>
    <name type="common">Black koji mold</name>
    <dbReference type="NCBI Taxonomy" id="105351"/>
    <lineage>
        <taxon>Eukaryota</taxon>
        <taxon>Fungi</taxon>
        <taxon>Dikarya</taxon>
        <taxon>Ascomycota</taxon>
        <taxon>Pezizomycotina</taxon>
        <taxon>Eurotiomycetes</taxon>
        <taxon>Eurotiomycetidae</taxon>
        <taxon>Eurotiales</taxon>
        <taxon>Aspergillaceae</taxon>
        <taxon>Aspergillus</taxon>
    </lineage>
</organism>
<evidence type="ECO:0000256" key="5">
    <source>
        <dbReference type="ARBA" id="ARBA00023274"/>
    </source>
</evidence>
<keyword evidence="4" id="KW-0496">Mitochondrion</keyword>
<evidence type="ECO:0000313" key="8">
    <source>
        <dbReference type="EMBL" id="GCB20729.1"/>
    </source>
</evidence>